<dbReference type="AlphaFoldDB" id="A0AAW2JQ54"/>
<accession>A0AAW2JQ54</accession>
<proteinExistence type="predicted"/>
<reference evidence="1" key="2">
    <citation type="journal article" date="2024" name="Plant">
        <title>Genomic evolution and insights into agronomic trait innovations of Sesamum species.</title>
        <authorList>
            <person name="Miao H."/>
            <person name="Wang L."/>
            <person name="Qu L."/>
            <person name="Liu H."/>
            <person name="Sun Y."/>
            <person name="Le M."/>
            <person name="Wang Q."/>
            <person name="Wei S."/>
            <person name="Zheng Y."/>
            <person name="Lin W."/>
            <person name="Duan Y."/>
            <person name="Cao H."/>
            <person name="Xiong S."/>
            <person name="Wang X."/>
            <person name="Wei L."/>
            <person name="Li C."/>
            <person name="Ma Q."/>
            <person name="Ju M."/>
            <person name="Zhao R."/>
            <person name="Li G."/>
            <person name="Mu C."/>
            <person name="Tian Q."/>
            <person name="Mei H."/>
            <person name="Zhang T."/>
            <person name="Gao T."/>
            <person name="Zhang H."/>
        </authorList>
    </citation>
    <scope>NUCLEOTIDE SEQUENCE</scope>
    <source>
        <strain evidence="1">G02</strain>
    </source>
</reference>
<reference evidence="1" key="1">
    <citation type="submission" date="2020-06" db="EMBL/GenBank/DDBJ databases">
        <authorList>
            <person name="Li T."/>
            <person name="Hu X."/>
            <person name="Zhang T."/>
            <person name="Song X."/>
            <person name="Zhang H."/>
            <person name="Dai N."/>
            <person name="Sheng W."/>
            <person name="Hou X."/>
            <person name="Wei L."/>
        </authorList>
    </citation>
    <scope>NUCLEOTIDE SEQUENCE</scope>
    <source>
        <strain evidence="1">G02</strain>
        <tissue evidence="1">Leaf</tissue>
    </source>
</reference>
<comment type="caution">
    <text evidence="1">The sequence shown here is derived from an EMBL/GenBank/DDBJ whole genome shotgun (WGS) entry which is preliminary data.</text>
</comment>
<protein>
    <submittedName>
        <fullName evidence="1">Uncharacterized protein</fullName>
    </submittedName>
</protein>
<name>A0AAW2JQ54_SESRA</name>
<gene>
    <name evidence="1" type="ORF">Sradi_6691200</name>
</gene>
<organism evidence="1">
    <name type="scientific">Sesamum radiatum</name>
    <name type="common">Black benniseed</name>
    <dbReference type="NCBI Taxonomy" id="300843"/>
    <lineage>
        <taxon>Eukaryota</taxon>
        <taxon>Viridiplantae</taxon>
        <taxon>Streptophyta</taxon>
        <taxon>Embryophyta</taxon>
        <taxon>Tracheophyta</taxon>
        <taxon>Spermatophyta</taxon>
        <taxon>Magnoliopsida</taxon>
        <taxon>eudicotyledons</taxon>
        <taxon>Gunneridae</taxon>
        <taxon>Pentapetalae</taxon>
        <taxon>asterids</taxon>
        <taxon>lamiids</taxon>
        <taxon>Lamiales</taxon>
        <taxon>Pedaliaceae</taxon>
        <taxon>Sesamum</taxon>
    </lineage>
</organism>
<sequence>MMEGDRDALYFHTKISERFHTNWIEKLRDRNQEWIRDEVDTQNLIMEHFEEVFKGDSLSNTDIDLKLKELTAKIDKEMNQMLKPYSAEKVTRALFQMTPLKFPEPDGMLSIFFQNY</sequence>
<dbReference type="EMBL" id="JACGWJ010000032">
    <property type="protein sequence ID" value="KAL0296391.1"/>
    <property type="molecule type" value="Genomic_DNA"/>
</dbReference>
<evidence type="ECO:0000313" key="1">
    <source>
        <dbReference type="EMBL" id="KAL0296391.1"/>
    </source>
</evidence>